<comment type="caution">
    <text evidence="2">The sequence shown here is derived from an EMBL/GenBank/DDBJ whole genome shotgun (WGS) entry which is preliminary data.</text>
</comment>
<evidence type="ECO:0000313" key="2">
    <source>
        <dbReference type="EMBL" id="CAJ1384619.1"/>
    </source>
</evidence>
<feature type="non-terminal residue" evidence="2">
    <location>
        <position position="112"/>
    </location>
</feature>
<accession>A0AA36IE81</accession>
<evidence type="ECO:0000256" key="1">
    <source>
        <dbReference type="SAM" id="MobiDB-lite"/>
    </source>
</evidence>
<gene>
    <name evidence="2" type="ORF">EVOR1521_LOCUS11448</name>
</gene>
<dbReference type="AlphaFoldDB" id="A0AA36IE81"/>
<organism evidence="2 3">
    <name type="scientific">Effrenium voratum</name>
    <dbReference type="NCBI Taxonomy" id="2562239"/>
    <lineage>
        <taxon>Eukaryota</taxon>
        <taxon>Sar</taxon>
        <taxon>Alveolata</taxon>
        <taxon>Dinophyceae</taxon>
        <taxon>Suessiales</taxon>
        <taxon>Symbiodiniaceae</taxon>
        <taxon>Effrenium</taxon>
    </lineage>
</organism>
<keyword evidence="3" id="KW-1185">Reference proteome</keyword>
<evidence type="ECO:0000313" key="3">
    <source>
        <dbReference type="Proteomes" id="UP001178507"/>
    </source>
</evidence>
<proteinExistence type="predicted"/>
<protein>
    <submittedName>
        <fullName evidence="2">Uncharacterized protein</fullName>
    </submittedName>
</protein>
<name>A0AA36IE81_9DINO</name>
<dbReference type="EMBL" id="CAUJNA010001132">
    <property type="protein sequence ID" value="CAJ1384619.1"/>
    <property type="molecule type" value="Genomic_DNA"/>
</dbReference>
<reference evidence="2" key="1">
    <citation type="submission" date="2023-08" db="EMBL/GenBank/DDBJ databases">
        <authorList>
            <person name="Chen Y."/>
            <person name="Shah S."/>
            <person name="Dougan E. K."/>
            <person name="Thang M."/>
            <person name="Chan C."/>
        </authorList>
    </citation>
    <scope>NUCLEOTIDE SEQUENCE</scope>
</reference>
<sequence length="112" mass="12850">AMKGLDMRAPRIPGPQPTEDLEAQQSQEVEHLRLAVLEGKQEMQKPNVSDSRMAELQRREQQSLNRLQQLTELQTLQRYALRSLPEPGRSVEDLLADFLLATRCDIRSQLDV</sequence>
<feature type="region of interest" description="Disordered" evidence="1">
    <location>
        <begin position="1"/>
        <end position="25"/>
    </location>
</feature>
<dbReference type="Proteomes" id="UP001178507">
    <property type="component" value="Unassembled WGS sequence"/>
</dbReference>